<dbReference type="EMBL" id="JAXCLW010000010">
    <property type="protein sequence ID" value="MDY0885434.1"/>
    <property type="molecule type" value="Genomic_DNA"/>
</dbReference>
<name>A0ABU5EG91_9PROT</name>
<proteinExistence type="predicted"/>
<dbReference type="Proteomes" id="UP001279642">
    <property type="component" value="Unassembled WGS sequence"/>
</dbReference>
<dbReference type="RefSeq" id="WP_320510509.1">
    <property type="nucleotide sequence ID" value="NZ_JAXCLW010000010.1"/>
</dbReference>
<protein>
    <recommendedName>
        <fullName evidence="3">AAA+ ATPase domain-containing protein</fullName>
    </recommendedName>
</protein>
<dbReference type="InterPro" id="IPR027417">
    <property type="entry name" value="P-loop_NTPase"/>
</dbReference>
<sequence>MSGAERQQQFEAAITIRPEISDDAIIASGFGFSNSARIIEGGLFACTNNMEAYSARLAADPTSGASQIALVSVLTFPPEEEVYFAVLVDTEVGAVNRGLVKLFHEGEERIKENLAAGKKGGRINNNVKFYVTDEGTVYFQNDGFLNSLKLSPGNEPLDSDCMAKVDSFFFAIWPPAVSARKSLLAREFVGYLGGLIGRDRVHEIRVWQDASAASPEMQRAPNSMAVSDIEKAVADLGGHYPAGEVARYHAALNFLAQKHFVILTGLSGTGKTQLALNYARAVHGITTADKPDPFLFICPVRPEWTDPTGLTGYPDVLSNRYIVPPFLEAVLLATAHRDSPVFVILDEMNLARVEYYFSDVLSCIETGASLQLHSNSVPLEGSNGIAIPAALPLPSNLYITGTINVDETTNSVSDKVLDRAIVIDMSNVDLEGFISGLKGRESDLAPSCADCSPYLLTAYATMAAHGFGFGYRVAEEVLRYHAFARTHLKMAAAQIIDDLMVQKVLLKLRGGERQRPLLTGLLKALGGLPRSAEFLNRLLSDLDEFGSFQAGR</sequence>
<dbReference type="Gene3D" id="3.40.50.300">
    <property type="entry name" value="P-loop containing nucleotide triphosphate hydrolases"/>
    <property type="match status" value="1"/>
</dbReference>
<evidence type="ECO:0000313" key="2">
    <source>
        <dbReference type="Proteomes" id="UP001279642"/>
    </source>
</evidence>
<evidence type="ECO:0008006" key="3">
    <source>
        <dbReference type="Google" id="ProtNLM"/>
    </source>
</evidence>
<organism evidence="1 2">
    <name type="scientific">Dongia soli</name>
    <dbReference type="NCBI Taxonomy" id="600628"/>
    <lineage>
        <taxon>Bacteria</taxon>
        <taxon>Pseudomonadati</taxon>
        <taxon>Pseudomonadota</taxon>
        <taxon>Alphaproteobacteria</taxon>
        <taxon>Rhodospirillales</taxon>
        <taxon>Dongiaceae</taxon>
        <taxon>Dongia</taxon>
    </lineage>
</organism>
<gene>
    <name evidence="1" type="ORF">SMD27_21520</name>
</gene>
<evidence type="ECO:0000313" key="1">
    <source>
        <dbReference type="EMBL" id="MDY0885434.1"/>
    </source>
</evidence>
<keyword evidence="2" id="KW-1185">Reference proteome</keyword>
<accession>A0ABU5EG91</accession>
<reference evidence="1 2" key="1">
    <citation type="journal article" date="2016" name="Antonie Van Leeuwenhoek">
        <title>Dongia soli sp. nov., isolated from soil from Dokdo, Korea.</title>
        <authorList>
            <person name="Kim D.U."/>
            <person name="Lee H."/>
            <person name="Kim H."/>
            <person name="Kim S.G."/>
            <person name="Ka J.O."/>
        </authorList>
    </citation>
    <scope>NUCLEOTIDE SEQUENCE [LARGE SCALE GENOMIC DNA]</scope>
    <source>
        <strain evidence="1 2">D78</strain>
    </source>
</reference>
<dbReference type="SUPFAM" id="SSF52540">
    <property type="entry name" value="P-loop containing nucleoside triphosphate hydrolases"/>
    <property type="match status" value="1"/>
</dbReference>
<comment type="caution">
    <text evidence="1">The sequence shown here is derived from an EMBL/GenBank/DDBJ whole genome shotgun (WGS) entry which is preliminary data.</text>
</comment>